<name>A0A0X3PIV6_SCHSO</name>
<accession>A0A0X3PIV6</accession>
<protein>
    <submittedName>
        <fullName evidence="1">Uncharacterized protein</fullName>
    </submittedName>
</protein>
<proteinExistence type="predicted"/>
<gene>
    <name evidence="1" type="ORF">TR165542</name>
</gene>
<sequence length="130" mass="14080">MVTAEAQYLRCIFRRPAYSPFDLSPSLAELFEVCLQQVPANWKTAVSNDKEKLSNQSGLLTAPPSQIIPGSSLKGSGCTVTRAELVLSIFTSRDARGSRLKSPIDSLAVKVQRRPPYAPRKGGAGTVTCR</sequence>
<dbReference type="AlphaFoldDB" id="A0A0X3PIV6"/>
<reference evidence="1" key="1">
    <citation type="submission" date="2016-01" db="EMBL/GenBank/DDBJ databases">
        <title>Reference transcriptome for the parasite Schistocephalus solidus: insights into the molecular evolution of parasitism.</title>
        <authorList>
            <person name="Hebert F.O."/>
            <person name="Grambauer S."/>
            <person name="Barber I."/>
            <person name="Landry C.R."/>
            <person name="Aubin-Horth N."/>
        </authorList>
    </citation>
    <scope>NUCLEOTIDE SEQUENCE</scope>
</reference>
<organism evidence="1">
    <name type="scientific">Schistocephalus solidus</name>
    <name type="common">Tapeworm</name>
    <dbReference type="NCBI Taxonomy" id="70667"/>
    <lineage>
        <taxon>Eukaryota</taxon>
        <taxon>Metazoa</taxon>
        <taxon>Spiralia</taxon>
        <taxon>Lophotrochozoa</taxon>
        <taxon>Platyhelminthes</taxon>
        <taxon>Cestoda</taxon>
        <taxon>Eucestoda</taxon>
        <taxon>Diphyllobothriidea</taxon>
        <taxon>Diphyllobothriidae</taxon>
        <taxon>Schistocephalus</taxon>
    </lineage>
</organism>
<dbReference type="EMBL" id="GEEE01011462">
    <property type="protein sequence ID" value="JAP51763.1"/>
    <property type="molecule type" value="Transcribed_RNA"/>
</dbReference>
<evidence type="ECO:0000313" key="1">
    <source>
        <dbReference type="EMBL" id="JAP51763.1"/>
    </source>
</evidence>